<feature type="transmembrane region" description="Helical" evidence="1">
    <location>
        <begin position="27"/>
        <end position="47"/>
    </location>
</feature>
<dbReference type="AlphaFoldDB" id="A0A5N6UR96"/>
<dbReference type="EMBL" id="ML738655">
    <property type="protein sequence ID" value="KAE8160591.1"/>
    <property type="molecule type" value="Genomic_DNA"/>
</dbReference>
<accession>A0A5N6UR96</accession>
<sequence>MWIRLPVWKQMGHLETRSSRLIYRARYLPGFAFYLPYPLVFAAVTVACEVVSTGEASPQHASLFKSRRRKYGLIHELKFPKRGQD</sequence>
<name>A0A5N6UR96_ASPTM</name>
<evidence type="ECO:0000313" key="2">
    <source>
        <dbReference type="EMBL" id="KAE8160591.1"/>
    </source>
</evidence>
<protein>
    <submittedName>
        <fullName evidence="2">Uncharacterized protein</fullName>
    </submittedName>
</protein>
<proteinExistence type="predicted"/>
<reference evidence="2 3" key="1">
    <citation type="submission" date="2019-04" db="EMBL/GenBank/DDBJ databases">
        <title>Friends and foes A comparative genomics study of 23 Aspergillus species from section Flavi.</title>
        <authorList>
            <consortium name="DOE Joint Genome Institute"/>
            <person name="Kjaerbolling I."/>
            <person name="Vesth T."/>
            <person name="Frisvad J.C."/>
            <person name="Nybo J.L."/>
            <person name="Theobald S."/>
            <person name="Kildgaard S."/>
            <person name="Isbrandt T."/>
            <person name="Kuo A."/>
            <person name="Sato A."/>
            <person name="Lyhne E.K."/>
            <person name="Kogle M.E."/>
            <person name="Wiebenga A."/>
            <person name="Kun R.S."/>
            <person name="Lubbers R.J."/>
            <person name="Makela M.R."/>
            <person name="Barry K."/>
            <person name="Chovatia M."/>
            <person name="Clum A."/>
            <person name="Daum C."/>
            <person name="Haridas S."/>
            <person name="He G."/>
            <person name="LaButti K."/>
            <person name="Lipzen A."/>
            <person name="Mondo S."/>
            <person name="Riley R."/>
            <person name="Salamov A."/>
            <person name="Simmons B.A."/>
            <person name="Magnuson J.K."/>
            <person name="Henrissat B."/>
            <person name="Mortensen U.H."/>
            <person name="Larsen T.O."/>
            <person name="Devries R.P."/>
            <person name="Grigoriev I.V."/>
            <person name="Machida M."/>
            <person name="Baker S.E."/>
            <person name="Andersen M.R."/>
        </authorList>
    </citation>
    <scope>NUCLEOTIDE SEQUENCE [LARGE SCALE GENOMIC DNA]</scope>
    <source>
        <strain evidence="2 3">CBS 117626</strain>
    </source>
</reference>
<keyword evidence="1" id="KW-0472">Membrane</keyword>
<organism evidence="2 3">
    <name type="scientific">Aspergillus tamarii</name>
    <dbReference type="NCBI Taxonomy" id="41984"/>
    <lineage>
        <taxon>Eukaryota</taxon>
        <taxon>Fungi</taxon>
        <taxon>Dikarya</taxon>
        <taxon>Ascomycota</taxon>
        <taxon>Pezizomycotina</taxon>
        <taxon>Eurotiomycetes</taxon>
        <taxon>Eurotiomycetidae</taxon>
        <taxon>Eurotiales</taxon>
        <taxon>Aspergillaceae</taxon>
        <taxon>Aspergillus</taxon>
        <taxon>Aspergillus subgen. Circumdati</taxon>
    </lineage>
</organism>
<keyword evidence="1" id="KW-1133">Transmembrane helix</keyword>
<evidence type="ECO:0000313" key="3">
    <source>
        <dbReference type="Proteomes" id="UP000326950"/>
    </source>
</evidence>
<dbReference type="Proteomes" id="UP000326950">
    <property type="component" value="Unassembled WGS sequence"/>
</dbReference>
<gene>
    <name evidence="2" type="ORF">BDV40DRAFT_270260</name>
</gene>
<keyword evidence="3" id="KW-1185">Reference proteome</keyword>
<keyword evidence="1" id="KW-0812">Transmembrane</keyword>
<evidence type="ECO:0000256" key="1">
    <source>
        <dbReference type="SAM" id="Phobius"/>
    </source>
</evidence>